<keyword evidence="3" id="KW-1185">Reference proteome</keyword>
<reference evidence="2 3" key="1">
    <citation type="submission" date="2019-01" db="EMBL/GenBank/DDBJ databases">
        <title>Nocardioides guangzhouensis sp. nov., an actinobacterium isolated from soil.</title>
        <authorList>
            <person name="Fu Y."/>
            <person name="Cai Y."/>
            <person name="Lin Z."/>
            <person name="Chen P."/>
        </authorList>
    </citation>
    <scope>NUCLEOTIDE SEQUENCE [LARGE SCALE GENOMIC DNA]</scope>
    <source>
        <strain evidence="2 3">NBRC 105384</strain>
    </source>
</reference>
<evidence type="ECO:0000313" key="2">
    <source>
        <dbReference type="EMBL" id="RYU11970.1"/>
    </source>
</evidence>
<dbReference type="EMBL" id="SDPU01000022">
    <property type="protein sequence ID" value="RYU11970.1"/>
    <property type="molecule type" value="Genomic_DNA"/>
</dbReference>
<evidence type="ECO:0000256" key="1">
    <source>
        <dbReference type="SAM" id="Phobius"/>
    </source>
</evidence>
<proteinExistence type="predicted"/>
<name>A0A4Q5J0D1_9ACTN</name>
<dbReference type="InterPro" id="IPR025329">
    <property type="entry name" value="DUF4235"/>
</dbReference>
<feature type="transmembrane region" description="Helical" evidence="1">
    <location>
        <begin position="51"/>
        <end position="72"/>
    </location>
</feature>
<dbReference type="Pfam" id="PF14019">
    <property type="entry name" value="DUF4235"/>
    <property type="match status" value="1"/>
</dbReference>
<dbReference type="OrthoDB" id="6293727at2"/>
<dbReference type="Proteomes" id="UP000291189">
    <property type="component" value="Unassembled WGS sequence"/>
</dbReference>
<keyword evidence="1" id="KW-0812">Transmembrane</keyword>
<gene>
    <name evidence="2" type="ORF">ETU37_11980</name>
</gene>
<accession>A0A4Q5J0D1</accession>
<keyword evidence="1" id="KW-0472">Membrane</keyword>
<evidence type="ECO:0000313" key="3">
    <source>
        <dbReference type="Proteomes" id="UP000291189"/>
    </source>
</evidence>
<protein>
    <submittedName>
        <fullName evidence="2">DUF4235 domain-containing protein</fullName>
    </submittedName>
</protein>
<sequence length="96" mass="10085">MTVAGSKMWSLMGLGATVGATFAARKALTTTWKVATGKQPPQNPAHPDVSLAEAVAWATVSGVAVGLARMFASRKAADYYRRSTGHLPPNLDDVEV</sequence>
<dbReference type="AlphaFoldDB" id="A0A4Q5J0D1"/>
<keyword evidence="1" id="KW-1133">Transmembrane helix</keyword>
<comment type="caution">
    <text evidence="2">The sequence shown here is derived from an EMBL/GenBank/DDBJ whole genome shotgun (WGS) entry which is preliminary data.</text>
</comment>
<organism evidence="2 3">
    <name type="scientific">Nocardioides iriomotensis</name>
    <dbReference type="NCBI Taxonomy" id="715784"/>
    <lineage>
        <taxon>Bacteria</taxon>
        <taxon>Bacillati</taxon>
        <taxon>Actinomycetota</taxon>
        <taxon>Actinomycetes</taxon>
        <taxon>Propionibacteriales</taxon>
        <taxon>Nocardioidaceae</taxon>
        <taxon>Nocardioides</taxon>
    </lineage>
</organism>